<keyword evidence="1" id="KW-0472">Membrane</keyword>
<sequence length="401" mass="45319">MKITIVCQYFYPEEFKVNDLAEEWVKRGHNVTVLTGKPNYPKGKILNGYKFWGIQEEDYKGARVVRVPLIPRGNAGGIRLALNYLSFVFFASLYVLTHRIETDRIFCFGTSPVSQMYPALLLKRKTGVNASLWIQDLWPESVAAASGLKSGFVMNLLSKLVTGIYCRTDILFVQSPAFFESVLSKGNFKDKLIYVPNWAEDVFMKEISDSNKYESLMPNGFKVMFAGNIGAAQDFGSIIQAAFLTRHLPDIKWIIVGDGRMKSDIEQKVQSLKLNDTVFFLGRYPVEEMPDFFSLADVMLVSLKEEYIFSLTIPSKVQAYMASAKPMVTMLSGMGNKIVEEANCGLTTKSGDFKGLAKNVITMYHKTEEERSQLGLNGQAYYKIHFSKKVCIDKLDQIMKI</sequence>
<dbReference type="GO" id="GO:0016757">
    <property type="term" value="F:glycosyltransferase activity"/>
    <property type="evidence" value="ECO:0007669"/>
    <property type="project" value="UniProtKB-ARBA"/>
</dbReference>
<dbReference type="Proteomes" id="UP000450599">
    <property type="component" value="Unassembled WGS sequence"/>
</dbReference>
<keyword evidence="1" id="KW-0812">Transmembrane</keyword>
<dbReference type="PANTHER" id="PTHR12526">
    <property type="entry name" value="GLYCOSYLTRANSFERASE"/>
    <property type="match status" value="1"/>
</dbReference>
<dbReference type="Proteomes" id="UP000095332">
    <property type="component" value="Unassembled WGS sequence"/>
</dbReference>
<dbReference type="SUPFAM" id="SSF53756">
    <property type="entry name" value="UDP-Glycosyltransferase/glycogen phosphorylase"/>
    <property type="match status" value="1"/>
</dbReference>
<evidence type="ECO:0000256" key="1">
    <source>
        <dbReference type="SAM" id="Phobius"/>
    </source>
</evidence>
<evidence type="ECO:0000259" key="2">
    <source>
        <dbReference type="Pfam" id="PF13579"/>
    </source>
</evidence>
<dbReference type="RefSeq" id="WP_057329594.1">
    <property type="nucleotide sequence ID" value="NZ_CZBM01000029.1"/>
</dbReference>
<gene>
    <name evidence="3" type="ORF">ERS852560_04283</name>
    <name evidence="5" type="ORF">GKD54_04340</name>
    <name evidence="4" type="ORF">GKD58_13350</name>
</gene>
<proteinExistence type="predicted"/>
<feature type="transmembrane region" description="Helical" evidence="1">
    <location>
        <begin position="80"/>
        <end position="97"/>
    </location>
</feature>
<evidence type="ECO:0000313" key="3">
    <source>
        <dbReference type="EMBL" id="CUQ56372.1"/>
    </source>
</evidence>
<organism evidence="3 6">
    <name type="scientific">Parabacteroides distasonis</name>
    <dbReference type="NCBI Taxonomy" id="823"/>
    <lineage>
        <taxon>Bacteria</taxon>
        <taxon>Pseudomonadati</taxon>
        <taxon>Bacteroidota</taxon>
        <taxon>Bacteroidia</taxon>
        <taxon>Bacteroidales</taxon>
        <taxon>Tannerellaceae</taxon>
        <taxon>Parabacteroides</taxon>
    </lineage>
</organism>
<dbReference type="Pfam" id="PF13579">
    <property type="entry name" value="Glyco_trans_4_4"/>
    <property type="match status" value="1"/>
</dbReference>
<evidence type="ECO:0000313" key="6">
    <source>
        <dbReference type="Proteomes" id="UP000095332"/>
    </source>
</evidence>
<dbReference type="EMBL" id="CZBM01000029">
    <property type="protein sequence ID" value="CUQ56372.1"/>
    <property type="molecule type" value="Genomic_DNA"/>
</dbReference>
<dbReference type="PANTHER" id="PTHR12526:SF609">
    <property type="entry name" value="LIPOPOLYSACCHARIDE BIOSYNTHESIS PROTEIN"/>
    <property type="match status" value="1"/>
</dbReference>
<protein>
    <submittedName>
        <fullName evidence="4">Glycosyltransferase</fullName>
    </submittedName>
    <submittedName>
        <fullName evidence="3">Putative glycosyl transferase</fullName>
    </submittedName>
</protein>
<feature type="domain" description="Glycosyltransferase subfamily 4-like N-terminal" evidence="2">
    <location>
        <begin position="17"/>
        <end position="198"/>
    </location>
</feature>
<dbReference type="EMBL" id="WKMX01000004">
    <property type="protein sequence ID" value="MRZ05460.1"/>
    <property type="molecule type" value="Genomic_DNA"/>
</dbReference>
<dbReference type="EMBL" id="WKMW01000012">
    <property type="protein sequence ID" value="MRY85227.1"/>
    <property type="molecule type" value="Genomic_DNA"/>
</dbReference>
<accession>A0A174XA56</accession>
<dbReference type="AlphaFoldDB" id="A0A174XA56"/>
<dbReference type="CDD" id="cd03794">
    <property type="entry name" value="GT4_WbuB-like"/>
    <property type="match status" value="1"/>
</dbReference>
<dbReference type="Proteomes" id="UP000471216">
    <property type="component" value="Unassembled WGS sequence"/>
</dbReference>
<dbReference type="InterPro" id="IPR028098">
    <property type="entry name" value="Glyco_trans_4-like_N"/>
</dbReference>
<reference evidence="7 8" key="2">
    <citation type="journal article" date="2019" name="Nat. Med.">
        <title>A library of human gut bacterial isolates paired with longitudinal multiomics data enables mechanistic microbiome research.</title>
        <authorList>
            <person name="Poyet M."/>
            <person name="Groussin M."/>
            <person name="Gibbons S.M."/>
            <person name="Avila-Pacheco J."/>
            <person name="Jiang X."/>
            <person name="Kearney S.M."/>
            <person name="Perrotta A.R."/>
            <person name="Berdy B."/>
            <person name="Zhao S."/>
            <person name="Lieberman T.D."/>
            <person name="Swanson P.K."/>
            <person name="Smith M."/>
            <person name="Roesemann S."/>
            <person name="Alexander J.E."/>
            <person name="Rich S.A."/>
            <person name="Livny J."/>
            <person name="Vlamakis H."/>
            <person name="Clish C."/>
            <person name="Bullock K."/>
            <person name="Deik A."/>
            <person name="Scott J."/>
            <person name="Pierce K.A."/>
            <person name="Xavier R.J."/>
            <person name="Alm E.J."/>
        </authorList>
    </citation>
    <scope>NUCLEOTIDE SEQUENCE [LARGE SCALE GENOMIC DNA]</scope>
    <source>
        <strain evidence="5 8">BIOML-A10</strain>
        <strain evidence="4 7">BIOML-A11</strain>
    </source>
</reference>
<evidence type="ECO:0000313" key="5">
    <source>
        <dbReference type="EMBL" id="MRZ05460.1"/>
    </source>
</evidence>
<dbReference type="Gene3D" id="3.40.50.2000">
    <property type="entry name" value="Glycogen Phosphorylase B"/>
    <property type="match status" value="2"/>
</dbReference>
<evidence type="ECO:0000313" key="8">
    <source>
        <dbReference type="Proteomes" id="UP000471216"/>
    </source>
</evidence>
<keyword evidence="3" id="KW-0808">Transferase</keyword>
<dbReference type="Pfam" id="PF13692">
    <property type="entry name" value="Glyco_trans_1_4"/>
    <property type="match status" value="1"/>
</dbReference>
<evidence type="ECO:0000313" key="7">
    <source>
        <dbReference type="Proteomes" id="UP000450599"/>
    </source>
</evidence>
<evidence type="ECO:0000313" key="4">
    <source>
        <dbReference type="EMBL" id="MRY85227.1"/>
    </source>
</evidence>
<reference evidence="3 6" key="1">
    <citation type="submission" date="2015-09" db="EMBL/GenBank/DDBJ databases">
        <authorList>
            <consortium name="Pathogen Informatics"/>
        </authorList>
    </citation>
    <scope>NUCLEOTIDE SEQUENCE [LARGE SCALE GENOMIC DNA]</scope>
    <source>
        <strain evidence="3 6">2789STDY5834948</strain>
    </source>
</reference>
<name>A0A174XA56_PARDI</name>
<keyword evidence="1" id="KW-1133">Transmembrane helix</keyword>